<dbReference type="RefSeq" id="WP_160661142.1">
    <property type="nucleotide sequence ID" value="NZ_CP060052.1"/>
</dbReference>
<sequence length="242" mass="27159">MMNDGRDPPEDDLGEDEHDALAATGRAISGLVPMFGGVIGELITKIIPDQRTERIVRYVRDLNTRLEAFEADLDAILAEPENIDLIEEGGFQAARAMSWERVDKIATMVANGLRSKDADLVRRKRLTRLLGQLDDDELVLLNAYGQSYGGDLGIWQMVNRPDPADLQSSRSEIDAEKLYEAGREHLLRLGLLCKNYRTPPRGQAPTFDTRKGDYEHSVEISYLGRLLLRHLDMASPVDARDQ</sequence>
<gene>
    <name evidence="1" type="ORF">H4O24_14755</name>
</gene>
<dbReference type="Proteomes" id="UP000515297">
    <property type="component" value="Chromosome"/>
</dbReference>
<protein>
    <recommendedName>
        <fullName evidence="3">DUF4393 domain-containing protein</fullName>
    </recommendedName>
</protein>
<accession>A0A7G6VTQ9</accession>
<evidence type="ECO:0008006" key="3">
    <source>
        <dbReference type="Google" id="ProtNLM"/>
    </source>
</evidence>
<name>A0A7G6VTQ9_9SPHN</name>
<evidence type="ECO:0000313" key="1">
    <source>
        <dbReference type="EMBL" id="QNE05124.1"/>
    </source>
</evidence>
<proteinExistence type="predicted"/>
<reference evidence="1 2" key="1">
    <citation type="submission" date="2020-08" db="EMBL/GenBank/DDBJ databases">
        <authorList>
            <person name="Liu G."/>
            <person name="Sun C."/>
        </authorList>
    </citation>
    <scope>NUCLEOTIDE SEQUENCE [LARGE SCALE GENOMIC DNA]</scope>
    <source>
        <strain evidence="1 2">OT19</strain>
    </source>
</reference>
<dbReference type="AlphaFoldDB" id="A0A7G6VTQ9"/>
<organism evidence="1 2">
    <name type="scientific">Croceicoccus marinus</name>
    <dbReference type="NCBI Taxonomy" id="450378"/>
    <lineage>
        <taxon>Bacteria</taxon>
        <taxon>Pseudomonadati</taxon>
        <taxon>Pseudomonadota</taxon>
        <taxon>Alphaproteobacteria</taxon>
        <taxon>Sphingomonadales</taxon>
        <taxon>Erythrobacteraceae</taxon>
        <taxon>Croceicoccus</taxon>
    </lineage>
</organism>
<dbReference type="EMBL" id="CP060052">
    <property type="protein sequence ID" value="QNE05124.1"/>
    <property type="molecule type" value="Genomic_DNA"/>
</dbReference>
<evidence type="ECO:0000313" key="2">
    <source>
        <dbReference type="Proteomes" id="UP000515297"/>
    </source>
</evidence>